<evidence type="ECO:0000313" key="3">
    <source>
        <dbReference type="Proteomes" id="UP000199137"/>
    </source>
</evidence>
<dbReference type="AlphaFoldDB" id="A0A1I5XZF8"/>
<reference evidence="3" key="1">
    <citation type="submission" date="2016-10" db="EMBL/GenBank/DDBJ databases">
        <authorList>
            <person name="Varghese N."/>
            <person name="Submissions S."/>
        </authorList>
    </citation>
    <scope>NUCLEOTIDE SEQUENCE [LARGE SCALE GENOMIC DNA]</scope>
    <source>
        <strain evidence="3">DSM 44637</strain>
    </source>
</reference>
<dbReference type="STRING" id="112413.SAMN05421854_111124"/>
<feature type="transmembrane region" description="Helical" evidence="1">
    <location>
        <begin position="247"/>
        <end position="273"/>
    </location>
</feature>
<sequence length="345" mass="36616">MDSLTSYNGECYYPFWEDLMTTTVDPPTTTLPTARMRTWHRPSLWFAAAMGVATVLTVAAMLIDHRTLLGSPVWAKLFKFAVSAGLYYFTWSWLVSLLNGRLRKIASVATNVSVVLFAGEYVAMAFQAARARPSHFANTSPFDATLFRIMGMMVAGLWLATLVGTVLLMFTRIGDRAVYWAVRTGAVVALIGAGLGVLMTGATPEQVATIKATGRSDLIGAHSVGVADGGPGLPLLGWSTTGGDLRIAHFVGLHALQALPLLAFGLAVLATRLPRLRASAVRVRLVWTGSAGYAGLVGLILWQAERGEPLIHPSSTTLAAAGLLVGVIAVATAASVLAPARKVLR</sequence>
<feature type="transmembrane region" description="Helical" evidence="1">
    <location>
        <begin position="177"/>
        <end position="199"/>
    </location>
</feature>
<keyword evidence="1" id="KW-1133">Transmembrane helix</keyword>
<feature type="transmembrane region" description="Helical" evidence="1">
    <location>
        <begin position="146"/>
        <end position="170"/>
    </location>
</feature>
<feature type="transmembrane region" description="Helical" evidence="1">
    <location>
        <begin position="44"/>
        <end position="63"/>
    </location>
</feature>
<dbReference type="Proteomes" id="UP000199137">
    <property type="component" value="Unassembled WGS sequence"/>
</dbReference>
<evidence type="ECO:0000256" key="1">
    <source>
        <dbReference type="SAM" id="Phobius"/>
    </source>
</evidence>
<proteinExistence type="predicted"/>
<accession>A0A1I5XZF8</accession>
<feature type="transmembrane region" description="Helical" evidence="1">
    <location>
        <begin position="105"/>
        <end position="126"/>
    </location>
</feature>
<organism evidence="2 3">
    <name type="scientific">Amycolatopsis rubida</name>
    <dbReference type="NCBI Taxonomy" id="112413"/>
    <lineage>
        <taxon>Bacteria</taxon>
        <taxon>Bacillati</taxon>
        <taxon>Actinomycetota</taxon>
        <taxon>Actinomycetes</taxon>
        <taxon>Pseudonocardiales</taxon>
        <taxon>Pseudonocardiaceae</taxon>
        <taxon>Amycolatopsis</taxon>
    </lineage>
</organism>
<dbReference type="EMBL" id="FOWC01000011">
    <property type="protein sequence ID" value="SFQ37333.1"/>
    <property type="molecule type" value="Genomic_DNA"/>
</dbReference>
<gene>
    <name evidence="2" type="ORF">SAMN05421854_111124</name>
</gene>
<protein>
    <submittedName>
        <fullName evidence="2">Uncharacterized protein</fullName>
    </submittedName>
</protein>
<name>A0A1I5XZF8_9PSEU</name>
<feature type="transmembrane region" description="Helical" evidence="1">
    <location>
        <begin position="316"/>
        <end position="338"/>
    </location>
</feature>
<feature type="transmembrane region" description="Helical" evidence="1">
    <location>
        <begin position="285"/>
        <end position="304"/>
    </location>
</feature>
<keyword evidence="1" id="KW-0812">Transmembrane</keyword>
<evidence type="ECO:0000313" key="2">
    <source>
        <dbReference type="EMBL" id="SFQ37333.1"/>
    </source>
</evidence>
<feature type="transmembrane region" description="Helical" evidence="1">
    <location>
        <begin position="78"/>
        <end position="98"/>
    </location>
</feature>
<keyword evidence="1" id="KW-0472">Membrane</keyword>